<name>A0A202EB79_9EURY</name>
<dbReference type="Pfam" id="PF12680">
    <property type="entry name" value="SnoaL_2"/>
    <property type="match status" value="1"/>
</dbReference>
<sequence>MATDDRADLIQAYFDAMDEEDPAIARDALADEFVYESLSGTLEGFDGFARYVNELRGLSNSTHEVSLLVHDEDASVAEGTVTGEKDDGTLEAKFCDVVEFDEHEESITRISVYLNDA</sequence>
<comment type="caution">
    <text evidence="2">The sequence shown here is derived from an EMBL/GenBank/DDBJ whole genome shotgun (WGS) entry which is preliminary data.</text>
</comment>
<organism evidence="2 3">
    <name type="scientific">Natronolimnobius baerhuensis</name>
    <dbReference type="NCBI Taxonomy" id="253108"/>
    <lineage>
        <taxon>Archaea</taxon>
        <taxon>Methanobacteriati</taxon>
        <taxon>Methanobacteriota</taxon>
        <taxon>Stenosarchaea group</taxon>
        <taxon>Halobacteria</taxon>
        <taxon>Halobacteriales</taxon>
        <taxon>Natrialbaceae</taxon>
        <taxon>Natronolimnobius</taxon>
    </lineage>
</organism>
<dbReference type="AlphaFoldDB" id="A0A202EB79"/>
<dbReference type="OrthoDB" id="194792at2157"/>
<dbReference type="InterPro" id="IPR037401">
    <property type="entry name" value="SnoaL-like"/>
</dbReference>
<keyword evidence="3" id="KW-1185">Reference proteome</keyword>
<feature type="domain" description="SnoaL-like" evidence="1">
    <location>
        <begin position="10"/>
        <end position="102"/>
    </location>
</feature>
<dbReference type="InterPro" id="IPR032710">
    <property type="entry name" value="NTF2-like_dom_sf"/>
</dbReference>
<gene>
    <name evidence="2" type="ORF">B2G88_01445</name>
</gene>
<reference evidence="2 3" key="1">
    <citation type="submission" date="2017-02" db="EMBL/GenBank/DDBJ databases">
        <title>Natronthermophilus aegyptiacus gen. nov.,sp. nov., an aerobic, extremely halophilic alkalithermophilic archaeon isolated from the athalassohaline Wadi An Natrun, Egypt.</title>
        <authorList>
            <person name="Zhao B."/>
        </authorList>
    </citation>
    <scope>NUCLEOTIDE SEQUENCE [LARGE SCALE GENOMIC DNA]</scope>
    <source>
        <strain evidence="2 3">CGMCC 1.3597</strain>
    </source>
</reference>
<dbReference type="Gene3D" id="3.10.450.50">
    <property type="match status" value="1"/>
</dbReference>
<dbReference type="RefSeq" id="WP_054863253.1">
    <property type="nucleotide sequence ID" value="NZ_MWPH01000001.1"/>
</dbReference>
<protein>
    <recommendedName>
        <fullName evidence="1">SnoaL-like domain-containing protein</fullName>
    </recommendedName>
</protein>
<dbReference type="Proteomes" id="UP000196084">
    <property type="component" value="Unassembled WGS sequence"/>
</dbReference>
<evidence type="ECO:0000259" key="1">
    <source>
        <dbReference type="Pfam" id="PF12680"/>
    </source>
</evidence>
<evidence type="ECO:0000313" key="2">
    <source>
        <dbReference type="EMBL" id="OVE85516.1"/>
    </source>
</evidence>
<accession>A0A202EB79</accession>
<dbReference type="EMBL" id="MWPH01000001">
    <property type="protein sequence ID" value="OVE85516.1"/>
    <property type="molecule type" value="Genomic_DNA"/>
</dbReference>
<dbReference type="SUPFAM" id="SSF54427">
    <property type="entry name" value="NTF2-like"/>
    <property type="match status" value="1"/>
</dbReference>
<proteinExistence type="predicted"/>
<evidence type="ECO:0000313" key="3">
    <source>
        <dbReference type="Proteomes" id="UP000196084"/>
    </source>
</evidence>